<comment type="caution">
    <text evidence="1">The sequence shown here is derived from an EMBL/GenBank/DDBJ whole genome shotgun (WGS) entry which is preliminary data.</text>
</comment>
<reference evidence="1 2" key="1">
    <citation type="submission" date="2019-11" db="EMBL/GenBank/DDBJ databases">
        <title>Draft Whole-Genome sequence of the marine photosynthetic bacterium Rhodovulum strictum DSM 11289.</title>
        <authorList>
            <person name="Kyndt J.A."/>
            <person name="Meyer T.E."/>
        </authorList>
    </citation>
    <scope>NUCLEOTIDE SEQUENCE [LARGE SCALE GENOMIC DNA]</scope>
    <source>
        <strain evidence="1 2">DSM 11289</strain>
    </source>
</reference>
<organism evidence="1 2">
    <name type="scientific">Rhodovulum strictum</name>
    <dbReference type="NCBI Taxonomy" id="58314"/>
    <lineage>
        <taxon>Bacteria</taxon>
        <taxon>Pseudomonadati</taxon>
        <taxon>Pseudomonadota</taxon>
        <taxon>Alphaproteobacteria</taxon>
        <taxon>Rhodobacterales</taxon>
        <taxon>Paracoccaceae</taxon>
        <taxon>Rhodovulum</taxon>
    </lineage>
</organism>
<name>A0A844BP19_9RHOB</name>
<dbReference type="RefSeq" id="WP_153749944.1">
    <property type="nucleotide sequence ID" value="NZ_BAAADI010000058.1"/>
</dbReference>
<evidence type="ECO:0000313" key="2">
    <source>
        <dbReference type="Proteomes" id="UP000466730"/>
    </source>
</evidence>
<sequence>MTAVLPLIEAIRNALAGLTEAQRLALATEMVLGAGMPVSIQQLRRCALAATTTADSLEKLAFAEREMRSLEGRL</sequence>
<keyword evidence="2" id="KW-1185">Reference proteome</keyword>
<dbReference type="EMBL" id="WJPO01000036">
    <property type="protein sequence ID" value="MRH22683.1"/>
    <property type="molecule type" value="Genomic_DNA"/>
</dbReference>
<gene>
    <name evidence="1" type="ORF">GH815_17040</name>
</gene>
<dbReference type="Proteomes" id="UP000466730">
    <property type="component" value="Unassembled WGS sequence"/>
</dbReference>
<proteinExistence type="predicted"/>
<protein>
    <submittedName>
        <fullName evidence="1">Uncharacterized protein</fullName>
    </submittedName>
</protein>
<accession>A0A844BP19</accession>
<dbReference type="OrthoDB" id="9881728at2"/>
<evidence type="ECO:0000313" key="1">
    <source>
        <dbReference type="EMBL" id="MRH22683.1"/>
    </source>
</evidence>
<dbReference type="AlphaFoldDB" id="A0A844BP19"/>